<evidence type="ECO:0000313" key="2">
    <source>
        <dbReference type="Proteomes" id="UP001232973"/>
    </source>
</evidence>
<organism evidence="1 2">
    <name type="scientific">Alicyclobacillus cycloheptanicus</name>
    <dbReference type="NCBI Taxonomy" id="1457"/>
    <lineage>
        <taxon>Bacteria</taxon>
        <taxon>Bacillati</taxon>
        <taxon>Bacillota</taxon>
        <taxon>Bacilli</taxon>
        <taxon>Bacillales</taxon>
        <taxon>Alicyclobacillaceae</taxon>
        <taxon>Alicyclobacillus</taxon>
    </lineage>
</organism>
<dbReference type="InterPro" id="IPR036188">
    <property type="entry name" value="FAD/NAD-bd_sf"/>
</dbReference>
<comment type="caution">
    <text evidence="1">The sequence shown here is derived from an EMBL/GenBank/DDBJ whole genome shotgun (WGS) entry which is preliminary data.</text>
</comment>
<keyword evidence="2" id="KW-1185">Reference proteome</keyword>
<gene>
    <name evidence="1" type="ORF">J2S03_003340</name>
</gene>
<dbReference type="EMBL" id="JAUSTP010000045">
    <property type="protein sequence ID" value="MDQ0191469.1"/>
    <property type="molecule type" value="Genomic_DNA"/>
</dbReference>
<dbReference type="Proteomes" id="UP001232973">
    <property type="component" value="Unassembled WGS sequence"/>
</dbReference>
<name>A0ABT9XMC3_9BACL</name>
<sequence>MVAALALRHERVQVALLEAESQDRIRPGSRAIFFHSATLKLLEEIKPGLGFAFAEKGIIWRTKRTLYRARKHTPDIILHLHPENSPISRVCTSP</sequence>
<accession>A0ABT9XMC3</accession>
<proteinExistence type="predicted"/>
<protein>
    <submittedName>
        <fullName evidence="1">2-polyprenyl-6-methoxyphenol hydroxylase-like FAD-dependent oxidoreductase</fullName>
    </submittedName>
</protein>
<evidence type="ECO:0000313" key="1">
    <source>
        <dbReference type="EMBL" id="MDQ0191469.1"/>
    </source>
</evidence>
<reference evidence="1 2" key="1">
    <citation type="submission" date="2023-07" db="EMBL/GenBank/DDBJ databases">
        <title>Genomic Encyclopedia of Type Strains, Phase IV (KMG-IV): sequencing the most valuable type-strain genomes for metagenomic binning, comparative biology and taxonomic classification.</title>
        <authorList>
            <person name="Goeker M."/>
        </authorList>
    </citation>
    <scope>NUCLEOTIDE SEQUENCE [LARGE SCALE GENOMIC DNA]</scope>
    <source>
        <strain evidence="1 2">DSM 4006</strain>
    </source>
</reference>
<dbReference type="Gene3D" id="3.50.50.60">
    <property type="entry name" value="FAD/NAD(P)-binding domain"/>
    <property type="match status" value="1"/>
</dbReference>